<dbReference type="Proteomes" id="UP001055879">
    <property type="component" value="Linkage Group LG09"/>
</dbReference>
<evidence type="ECO:0000313" key="1">
    <source>
        <dbReference type="EMBL" id="KAI3701763.1"/>
    </source>
</evidence>
<name>A0ACB8ZX51_ARCLA</name>
<sequence>MIGFIRSSIALLQPLVTRKRGFQPPRSWRDFKVNLLLSKWMRELEKVFYGKIVAYDTAMNPEAKPDELQNAIWKIVFSDDGSPTYDATALPAVLSIQLIGSAFSCQGKLIIMSPRASTDQPGYGLILCPIVDNHILIDFFLGITTIEGHRPTIVHKQGLDILHDPWFNKRCKTIDRDCLQASEHSYTFLENFISEPKRNGTGTFVRKYSSDGHLRTI</sequence>
<protein>
    <submittedName>
        <fullName evidence="1">Uncharacterized protein</fullName>
    </submittedName>
</protein>
<proteinExistence type="predicted"/>
<keyword evidence="2" id="KW-1185">Reference proteome</keyword>
<accession>A0ACB8ZX51</accession>
<reference evidence="1 2" key="2">
    <citation type="journal article" date="2022" name="Mol. Ecol. Resour.">
        <title>The genomes of chicory, endive, great burdock and yacon provide insights into Asteraceae paleo-polyploidization history and plant inulin production.</title>
        <authorList>
            <person name="Fan W."/>
            <person name="Wang S."/>
            <person name="Wang H."/>
            <person name="Wang A."/>
            <person name="Jiang F."/>
            <person name="Liu H."/>
            <person name="Zhao H."/>
            <person name="Xu D."/>
            <person name="Zhang Y."/>
        </authorList>
    </citation>
    <scope>NUCLEOTIDE SEQUENCE [LARGE SCALE GENOMIC DNA]</scope>
    <source>
        <strain evidence="2">cv. Niubang</strain>
    </source>
</reference>
<evidence type="ECO:0000313" key="2">
    <source>
        <dbReference type="Proteomes" id="UP001055879"/>
    </source>
</evidence>
<dbReference type="EMBL" id="CM042055">
    <property type="protein sequence ID" value="KAI3701763.1"/>
    <property type="molecule type" value="Genomic_DNA"/>
</dbReference>
<comment type="caution">
    <text evidence="1">The sequence shown here is derived from an EMBL/GenBank/DDBJ whole genome shotgun (WGS) entry which is preliminary data.</text>
</comment>
<gene>
    <name evidence="1" type="ORF">L6452_27092</name>
</gene>
<organism evidence="1 2">
    <name type="scientific">Arctium lappa</name>
    <name type="common">Greater burdock</name>
    <name type="synonym">Lappa major</name>
    <dbReference type="NCBI Taxonomy" id="4217"/>
    <lineage>
        <taxon>Eukaryota</taxon>
        <taxon>Viridiplantae</taxon>
        <taxon>Streptophyta</taxon>
        <taxon>Embryophyta</taxon>
        <taxon>Tracheophyta</taxon>
        <taxon>Spermatophyta</taxon>
        <taxon>Magnoliopsida</taxon>
        <taxon>eudicotyledons</taxon>
        <taxon>Gunneridae</taxon>
        <taxon>Pentapetalae</taxon>
        <taxon>asterids</taxon>
        <taxon>campanulids</taxon>
        <taxon>Asterales</taxon>
        <taxon>Asteraceae</taxon>
        <taxon>Carduoideae</taxon>
        <taxon>Cardueae</taxon>
        <taxon>Arctiinae</taxon>
        <taxon>Arctium</taxon>
    </lineage>
</organism>
<reference evidence="2" key="1">
    <citation type="journal article" date="2022" name="Mol. Ecol. Resour.">
        <title>The genomes of chicory, endive, great burdock and yacon provide insights into Asteraceae palaeo-polyploidization history and plant inulin production.</title>
        <authorList>
            <person name="Fan W."/>
            <person name="Wang S."/>
            <person name="Wang H."/>
            <person name="Wang A."/>
            <person name="Jiang F."/>
            <person name="Liu H."/>
            <person name="Zhao H."/>
            <person name="Xu D."/>
            <person name="Zhang Y."/>
        </authorList>
    </citation>
    <scope>NUCLEOTIDE SEQUENCE [LARGE SCALE GENOMIC DNA]</scope>
    <source>
        <strain evidence="2">cv. Niubang</strain>
    </source>
</reference>